<accession>A0ABN0I0U5</accession>
<organism evidence="1 2">
    <name type="scientific">Leptospira borgpetersenii str. 200801926</name>
    <dbReference type="NCBI Taxonomy" id="1193009"/>
    <lineage>
        <taxon>Bacteria</taxon>
        <taxon>Pseudomonadati</taxon>
        <taxon>Spirochaetota</taxon>
        <taxon>Spirochaetia</taxon>
        <taxon>Leptospirales</taxon>
        <taxon>Leptospiraceae</taxon>
        <taxon>Leptospira</taxon>
    </lineage>
</organism>
<dbReference type="EMBL" id="AKWJ02000017">
    <property type="protein sequence ID" value="EKP14703.1"/>
    <property type="molecule type" value="Genomic_DNA"/>
</dbReference>
<name>A0ABN0I0U5_LEPBO</name>
<evidence type="ECO:0000313" key="2">
    <source>
        <dbReference type="Proteomes" id="UP000002837"/>
    </source>
</evidence>
<keyword evidence="2" id="KW-1185">Reference proteome</keyword>
<gene>
    <name evidence="1" type="ORF">LEP1GSC128_1575</name>
</gene>
<dbReference type="Proteomes" id="UP000002837">
    <property type="component" value="Unassembled WGS sequence"/>
</dbReference>
<sequence length="98" mass="11336">MNLEIIDWLSSAYRLTSASYCVRFSGFRLDSTAHFLYRLLKFAQGLSQLFCVYVFGDVTSRRLTSFGVIVKFVLKREIKISFCIFTILTKIILAYTLV</sequence>
<evidence type="ECO:0000313" key="1">
    <source>
        <dbReference type="EMBL" id="EKP14703.1"/>
    </source>
</evidence>
<reference evidence="1" key="1">
    <citation type="submission" date="2012-09" db="EMBL/GenBank/DDBJ databases">
        <authorList>
            <person name="Harkins D.M."/>
            <person name="Durkin A.S."/>
            <person name="Brinkac L.M."/>
            <person name="Selengut J.D."/>
            <person name="Sanka R."/>
            <person name="DePew J."/>
            <person name="Purushe J."/>
            <person name="Picardeau M."/>
            <person name="Werts C."/>
            <person name="Goarant C."/>
            <person name="Vinetz J.M."/>
            <person name="Sutton G.G."/>
            <person name="Nelson W.C."/>
            <person name="Fouts D.E."/>
        </authorList>
    </citation>
    <scope>NUCLEOTIDE SEQUENCE [LARGE SCALE GENOMIC DNA]</scope>
    <source>
        <strain evidence="1">200801926</strain>
    </source>
</reference>
<protein>
    <submittedName>
        <fullName evidence="1">Uncharacterized protein</fullName>
    </submittedName>
</protein>
<proteinExistence type="predicted"/>
<comment type="caution">
    <text evidence="1">The sequence shown here is derived from an EMBL/GenBank/DDBJ whole genome shotgun (WGS) entry which is preliminary data.</text>
</comment>